<sequence length="63" mass="6694">MPSVYRCSRTAFSKRDKCSCGSMVPSYSAMAGVRQFMGSSSAITSTVMGMPARSSVGAPITRY</sequence>
<evidence type="ECO:0000313" key="1">
    <source>
        <dbReference type="EMBL" id="KAL0288182.1"/>
    </source>
</evidence>
<reference evidence="1" key="2">
    <citation type="journal article" date="2024" name="Plant">
        <title>Genomic evolution and insights into agronomic trait innovations of Sesamum species.</title>
        <authorList>
            <person name="Miao H."/>
            <person name="Wang L."/>
            <person name="Qu L."/>
            <person name="Liu H."/>
            <person name="Sun Y."/>
            <person name="Le M."/>
            <person name="Wang Q."/>
            <person name="Wei S."/>
            <person name="Zheng Y."/>
            <person name="Lin W."/>
            <person name="Duan Y."/>
            <person name="Cao H."/>
            <person name="Xiong S."/>
            <person name="Wang X."/>
            <person name="Wei L."/>
            <person name="Li C."/>
            <person name="Ma Q."/>
            <person name="Ju M."/>
            <person name="Zhao R."/>
            <person name="Li G."/>
            <person name="Mu C."/>
            <person name="Tian Q."/>
            <person name="Mei H."/>
            <person name="Zhang T."/>
            <person name="Gao T."/>
            <person name="Zhang H."/>
        </authorList>
    </citation>
    <scope>NUCLEOTIDE SEQUENCE</scope>
    <source>
        <strain evidence="1">G01</strain>
    </source>
</reference>
<accession>A0AAW2J183</accession>
<reference evidence="1" key="1">
    <citation type="submission" date="2020-06" db="EMBL/GenBank/DDBJ databases">
        <authorList>
            <person name="Li T."/>
            <person name="Hu X."/>
            <person name="Zhang T."/>
            <person name="Song X."/>
            <person name="Zhang H."/>
            <person name="Dai N."/>
            <person name="Sheng W."/>
            <person name="Hou X."/>
            <person name="Wei L."/>
        </authorList>
    </citation>
    <scope>NUCLEOTIDE SEQUENCE</scope>
    <source>
        <strain evidence="1">G01</strain>
        <tissue evidence="1">Leaf</tissue>
    </source>
</reference>
<gene>
    <name evidence="1" type="ORF">Sangu_2666900</name>
</gene>
<dbReference type="EMBL" id="JACGWK010001459">
    <property type="protein sequence ID" value="KAL0288182.1"/>
    <property type="molecule type" value="Genomic_DNA"/>
</dbReference>
<dbReference type="AlphaFoldDB" id="A0AAW2J183"/>
<organism evidence="1">
    <name type="scientific">Sesamum angustifolium</name>
    <dbReference type="NCBI Taxonomy" id="2727405"/>
    <lineage>
        <taxon>Eukaryota</taxon>
        <taxon>Viridiplantae</taxon>
        <taxon>Streptophyta</taxon>
        <taxon>Embryophyta</taxon>
        <taxon>Tracheophyta</taxon>
        <taxon>Spermatophyta</taxon>
        <taxon>Magnoliopsida</taxon>
        <taxon>eudicotyledons</taxon>
        <taxon>Gunneridae</taxon>
        <taxon>Pentapetalae</taxon>
        <taxon>asterids</taxon>
        <taxon>lamiids</taxon>
        <taxon>Lamiales</taxon>
        <taxon>Pedaliaceae</taxon>
        <taxon>Sesamum</taxon>
    </lineage>
</organism>
<protein>
    <submittedName>
        <fullName evidence="1">Uncharacterized protein</fullName>
    </submittedName>
</protein>
<proteinExistence type="predicted"/>
<name>A0AAW2J183_9LAMI</name>
<comment type="caution">
    <text evidence="1">The sequence shown here is derived from an EMBL/GenBank/DDBJ whole genome shotgun (WGS) entry which is preliminary data.</text>
</comment>